<gene>
    <name evidence="2" type="ORF">E9934_17200</name>
</gene>
<organism evidence="2 3">
    <name type="scientific">Nocardioides caeni</name>
    <dbReference type="NCBI Taxonomy" id="574700"/>
    <lineage>
        <taxon>Bacteria</taxon>
        <taxon>Bacillati</taxon>
        <taxon>Actinomycetota</taxon>
        <taxon>Actinomycetes</taxon>
        <taxon>Propionibacteriales</taxon>
        <taxon>Nocardioidaceae</taxon>
        <taxon>Nocardioides</taxon>
    </lineage>
</organism>
<dbReference type="AlphaFoldDB" id="A0A4S8N085"/>
<dbReference type="RefSeq" id="WP_136564135.1">
    <property type="nucleotide sequence ID" value="NZ_BAABLS010000006.1"/>
</dbReference>
<sequence length="187" mass="20634">MKRILGSMVATFAILFSTLLSVGVVGPTPVAEARCIPANDLYRIYTFKDKTTSYHPTNIQSDWATFRSGGTITYNKTKTATVSASVTATVSAEAGVIFAKASTSLGVTVGGSWSKSDSWAYSAVVPADSSHRYRLHMYHFSVSFKVMRKNWSYAKCNYVNAWGSWQTVKHAPTKANRNIWRLDKVSL</sequence>
<keyword evidence="3" id="KW-1185">Reference proteome</keyword>
<dbReference type="OrthoDB" id="3821212at2"/>
<proteinExistence type="predicted"/>
<feature type="signal peptide" evidence="1">
    <location>
        <begin position="1"/>
        <end position="22"/>
    </location>
</feature>
<feature type="chain" id="PRO_5039414507" evidence="1">
    <location>
        <begin position="23"/>
        <end position="187"/>
    </location>
</feature>
<evidence type="ECO:0000313" key="2">
    <source>
        <dbReference type="EMBL" id="THV09168.1"/>
    </source>
</evidence>
<name>A0A4S8N085_9ACTN</name>
<dbReference type="Proteomes" id="UP000307087">
    <property type="component" value="Unassembled WGS sequence"/>
</dbReference>
<comment type="caution">
    <text evidence="2">The sequence shown here is derived from an EMBL/GenBank/DDBJ whole genome shotgun (WGS) entry which is preliminary data.</text>
</comment>
<protein>
    <submittedName>
        <fullName evidence="2">Uncharacterized protein</fullName>
    </submittedName>
</protein>
<keyword evidence="1" id="KW-0732">Signal</keyword>
<accession>A0A4S8N085</accession>
<evidence type="ECO:0000313" key="3">
    <source>
        <dbReference type="Proteomes" id="UP000307087"/>
    </source>
</evidence>
<reference evidence="2 3" key="1">
    <citation type="journal article" date="2009" name="Int. J. Syst. Evol. Microbiol.">
        <title>Nocardioides caeni sp. nov., isolated from wastewater.</title>
        <authorList>
            <person name="Yoon J.H."/>
            <person name="Kang S.J."/>
            <person name="Park S."/>
            <person name="Kim W."/>
            <person name="Oh T.K."/>
        </authorList>
    </citation>
    <scope>NUCLEOTIDE SEQUENCE [LARGE SCALE GENOMIC DNA]</scope>
    <source>
        <strain evidence="2 3">DSM 23134</strain>
    </source>
</reference>
<evidence type="ECO:0000256" key="1">
    <source>
        <dbReference type="SAM" id="SignalP"/>
    </source>
</evidence>
<dbReference type="EMBL" id="STGW01000016">
    <property type="protein sequence ID" value="THV09168.1"/>
    <property type="molecule type" value="Genomic_DNA"/>
</dbReference>
<dbReference type="SUPFAM" id="SSF56973">
    <property type="entry name" value="Aerolisin/ETX pore-forming domain"/>
    <property type="match status" value="1"/>
</dbReference>